<keyword evidence="4 8" id="KW-0732">Signal</keyword>
<feature type="chain" id="PRO_5004797508" description="Thiol:disulfide interchange protein DsbA" evidence="8">
    <location>
        <begin position="26"/>
        <end position="236"/>
    </location>
</feature>
<accession>W0V9U9</accession>
<keyword evidence="5" id="KW-0574">Periplasm</keyword>
<dbReference type="Pfam" id="PF01323">
    <property type="entry name" value="DSBA"/>
    <property type="match status" value="1"/>
</dbReference>
<reference evidence="10 11" key="1">
    <citation type="journal article" date="2015" name="Genome Announc.">
        <title>Genome Sequence of Mushroom Soft-Rot Pathogen Janthinobacterium agaricidamnosum.</title>
        <authorList>
            <person name="Graupner K."/>
            <person name="Lackner G."/>
            <person name="Hertweck C."/>
        </authorList>
    </citation>
    <scope>NUCLEOTIDE SEQUENCE [LARGE SCALE GENOMIC DNA]</scope>
    <source>
        <strain evidence="11">NBRC 102515 / DSM 9628</strain>
    </source>
</reference>
<dbReference type="eggNOG" id="COG1651">
    <property type="taxonomic scope" value="Bacteria"/>
</dbReference>
<comment type="subcellular location">
    <subcellularLocation>
        <location evidence="1">Periplasm</location>
    </subcellularLocation>
</comment>
<dbReference type="EMBL" id="HG322949">
    <property type="protein sequence ID" value="CDG84666.1"/>
    <property type="molecule type" value="Genomic_DNA"/>
</dbReference>
<evidence type="ECO:0000256" key="1">
    <source>
        <dbReference type="ARBA" id="ARBA00004418"/>
    </source>
</evidence>
<name>W0V9U9_9BURK</name>
<evidence type="ECO:0000259" key="9">
    <source>
        <dbReference type="PROSITE" id="PS51352"/>
    </source>
</evidence>
<evidence type="ECO:0000256" key="8">
    <source>
        <dbReference type="SAM" id="SignalP"/>
    </source>
</evidence>
<evidence type="ECO:0000256" key="2">
    <source>
        <dbReference type="ARBA" id="ARBA00005791"/>
    </source>
</evidence>
<dbReference type="KEGG" id="jag:GJA_4056"/>
<comment type="similarity">
    <text evidence="2">Belongs to the thioredoxin family. DsbA subfamily.</text>
</comment>
<keyword evidence="11" id="KW-1185">Reference proteome</keyword>
<keyword evidence="7" id="KW-0676">Redox-active center</keyword>
<dbReference type="AlphaFoldDB" id="W0V9U9"/>
<sequence>MRFLRSLRFLLAAVTLMVSTSGAFAAEPGAGYTTLDTPRTDLGKKVEVVEFFMYSCPHCYALDPLMADWVKKQGDNIVFRRVHMAFSGPNDPQAHAYVTLEAMGKLDVMHDKIFHAIHVDRQRLNKDDAILDLVVKNGIDKAKYLEFFNSFAVQTKMKRGIQQIGTYKLDSAPSIVVDGRFVTSPTMQSRPGLNERQIQEATLRVMDGLVAKVQAEVGKSAPAAAAAPAAAKAVKK</sequence>
<keyword evidence="6" id="KW-1015">Disulfide bond</keyword>
<dbReference type="InterPro" id="IPR023205">
    <property type="entry name" value="DsbA/DsbL"/>
</dbReference>
<evidence type="ECO:0000256" key="7">
    <source>
        <dbReference type="ARBA" id="ARBA00023284"/>
    </source>
</evidence>
<dbReference type="STRING" id="1349767.GJA_4056"/>
<dbReference type="InterPro" id="IPR001853">
    <property type="entry name" value="DSBA-like_thioredoxin_dom"/>
</dbReference>
<dbReference type="GO" id="GO:0016491">
    <property type="term" value="F:oxidoreductase activity"/>
    <property type="evidence" value="ECO:0007669"/>
    <property type="project" value="InterPro"/>
</dbReference>
<protein>
    <recommendedName>
        <fullName evidence="3">Thiol:disulfide interchange protein DsbA</fullName>
    </recommendedName>
</protein>
<dbReference type="PROSITE" id="PS51352">
    <property type="entry name" value="THIOREDOXIN_2"/>
    <property type="match status" value="1"/>
</dbReference>
<dbReference type="PATRIC" id="fig|1349767.4.peg.634"/>
<dbReference type="HOGENOM" id="CLU_088255_1_0_4"/>
<dbReference type="InterPro" id="IPR050824">
    <property type="entry name" value="Thiol_disulfide_DsbA"/>
</dbReference>
<dbReference type="Proteomes" id="UP000027604">
    <property type="component" value="Chromosome I"/>
</dbReference>
<evidence type="ECO:0000313" key="11">
    <source>
        <dbReference type="Proteomes" id="UP000027604"/>
    </source>
</evidence>
<evidence type="ECO:0000256" key="3">
    <source>
        <dbReference type="ARBA" id="ARBA00013831"/>
    </source>
</evidence>
<dbReference type="OrthoDB" id="9784896at2"/>
<evidence type="ECO:0000256" key="4">
    <source>
        <dbReference type="ARBA" id="ARBA00022729"/>
    </source>
</evidence>
<organism evidence="10 11">
    <name type="scientific">Janthinobacterium agaricidamnosum NBRC 102515 = DSM 9628</name>
    <dbReference type="NCBI Taxonomy" id="1349767"/>
    <lineage>
        <taxon>Bacteria</taxon>
        <taxon>Pseudomonadati</taxon>
        <taxon>Pseudomonadota</taxon>
        <taxon>Betaproteobacteria</taxon>
        <taxon>Burkholderiales</taxon>
        <taxon>Oxalobacteraceae</taxon>
        <taxon>Janthinobacterium</taxon>
    </lineage>
</organism>
<feature type="domain" description="Thioredoxin" evidence="9">
    <location>
        <begin position="5"/>
        <end position="153"/>
    </location>
</feature>
<evidence type="ECO:0000313" key="10">
    <source>
        <dbReference type="EMBL" id="CDG84666.1"/>
    </source>
</evidence>
<dbReference type="InterPro" id="IPR013766">
    <property type="entry name" value="Thioredoxin_domain"/>
</dbReference>
<dbReference type="InterPro" id="IPR036249">
    <property type="entry name" value="Thioredoxin-like_sf"/>
</dbReference>
<dbReference type="PANTHER" id="PTHR35891:SF3">
    <property type="entry name" value="THIOL:DISULFIDE INTERCHANGE PROTEIN DSBL"/>
    <property type="match status" value="1"/>
</dbReference>
<dbReference type="GO" id="GO:0042597">
    <property type="term" value="C:periplasmic space"/>
    <property type="evidence" value="ECO:0007669"/>
    <property type="project" value="UniProtKB-SubCell"/>
</dbReference>
<proteinExistence type="inferred from homology"/>
<dbReference type="CDD" id="cd03019">
    <property type="entry name" value="DsbA_DsbA"/>
    <property type="match status" value="1"/>
</dbReference>
<dbReference type="RefSeq" id="WP_038495245.1">
    <property type="nucleotide sequence ID" value="NZ_BCTH01000015.1"/>
</dbReference>
<feature type="signal peptide" evidence="8">
    <location>
        <begin position="1"/>
        <end position="25"/>
    </location>
</feature>
<evidence type="ECO:0000256" key="6">
    <source>
        <dbReference type="ARBA" id="ARBA00023157"/>
    </source>
</evidence>
<dbReference type="SUPFAM" id="SSF52833">
    <property type="entry name" value="Thioredoxin-like"/>
    <property type="match status" value="1"/>
</dbReference>
<gene>
    <name evidence="10" type="ORF">GJA_4056</name>
</gene>
<dbReference type="PANTHER" id="PTHR35891">
    <property type="entry name" value="THIOL:DISULFIDE INTERCHANGE PROTEIN DSBA"/>
    <property type="match status" value="1"/>
</dbReference>
<dbReference type="Gene3D" id="3.40.30.10">
    <property type="entry name" value="Glutaredoxin"/>
    <property type="match status" value="1"/>
</dbReference>
<evidence type="ECO:0000256" key="5">
    <source>
        <dbReference type="ARBA" id="ARBA00022764"/>
    </source>
</evidence>